<reference evidence="3" key="1">
    <citation type="journal article" date="2019" name="Int. J. Syst. Evol. Microbiol.">
        <title>The Global Catalogue of Microorganisms (GCM) 10K type strain sequencing project: providing services to taxonomists for standard genome sequencing and annotation.</title>
        <authorList>
            <consortium name="The Broad Institute Genomics Platform"/>
            <consortium name="The Broad Institute Genome Sequencing Center for Infectious Disease"/>
            <person name="Wu L."/>
            <person name="Ma J."/>
        </authorList>
    </citation>
    <scope>NUCLEOTIDE SEQUENCE [LARGE SCALE GENOMIC DNA]</scope>
    <source>
        <strain evidence="3">CGMCC 1.15790</strain>
    </source>
</reference>
<feature type="chain" id="PRO_5046753343" evidence="1">
    <location>
        <begin position="27"/>
        <end position="297"/>
    </location>
</feature>
<dbReference type="RefSeq" id="WP_270898101.1">
    <property type="nucleotide sequence ID" value="NZ_JBHSPF010000068.1"/>
</dbReference>
<keyword evidence="3" id="KW-1185">Reference proteome</keyword>
<proteinExistence type="predicted"/>
<comment type="caution">
    <text evidence="2">The sequence shown here is derived from an EMBL/GenBank/DDBJ whole genome shotgun (WGS) entry which is preliminary data.</text>
</comment>
<keyword evidence="1" id="KW-0732">Signal</keyword>
<gene>
    <name evidence="2" type="ORF">ACFPTR_12695</name>
</gene>
<dbReference type="Pfam" id="PF06207">
    <property type="entry name" value="DUF1002"/>
    <property type="match status" value="1"/>
</dbReference>
<dbReference type="Proteomes" id="UP001596143">
    <property type="component" value="Unassembled WGS sequence"/>
</dbReference>
<name>A0ABW0UA36_9BACI</name>
<evidence type="ECO:0000313" key="2">
    <source>
        <dbReference type="EMBL" id="MFC5629705.1"/>
    </source>
</evidence>
<dbReference type="EMBL" id="JBHSPF010000068">
    <property type="protein sequence ID" value="MFC5629705.1"/>
    <property type="molecule type" value="Genomic_DNA"/>
</dbReference>
<organism evidence="2 3">
    <name type="scientific">Aliibacillus thermotolerans</name>
    <dbReference type="NCBI Taxonomy" id="1834418"/>
    <lineage>
        <taxon>Bacteria</taxon>
        <taxon>Bacillati</taxon>
        <taxon>Bacillota</taxon>
        <taxon>Bacilli</taxon>
        <taxon>Bacillales</taxon>
        <taxon>Bacillaceae</taxon>
        <taxon>Aliibacillus</taxon>
    </lineage>
</organism>
<evidence type="ECO:0000313" key="3">
    <source>
        <dbReference type="Proteomes" id="UP001596143"/>
    </source>
</evidence>
<evidence type="ECO:0000256" key="1">
    <source>
        <dbReference type="SAM" id="SignalP"/>
    </source>
</evidence>
<accession>A0ABW0UA36</accession>
<protein>
    <submittedName>
        <fullName evidence="2">DUF1002 domain-containing protein</fullName>
    </submittedName>
</protein>
<sequence length="297" mass="33250">MNRWKTFIACMTALCMVLHMPSIIFADAIEGESIVTLGEDLSSEQRSQLLEEMSATEQDHIITVSNSEEHEYLGDFMSRADIGTNALSSSKITALSEGEGIHVQTNNITKVTEGMYANTLVTAGVEDADVYVTAPFPVSGTAALTGLIKAYEVQNDIIIPEEQKKIANEEMVKTSELGERIGTEEATELVTRIKEEIGDEPIESEEDIRDLIQRIARELGIELTEEELNGLVSLFNRMKDLNIDWDQVQNQITQIRDNLGDYLNREETQSLIQRVLDFLNELIESIKGWFEGESENA</sequence>
<feature type="signal peptide" evidence="1">
    <location>
        <begin position="1"/>
        <end position="26"/>
    </location>
</feature>
<dbReference type="InterPro" id="IPR009343">
    <property type="entry name" value="DUF1002"/>
</dbReference>